<feature type="domain" description="Far11/STRP C-terminal" evidence="3">
    <location>
        <begin position="455"/>
        <end position="876"/>
    </location>
</feature>
<dbReference type="SMART" id="SM01293">
    <property type="entry name" value="DUF3402"/>
    <property type="match status" value="1"/>
</dbReference>
<dbReference type="PANTHER" id="PTHR13239">
    <property type="entry name" value="PROTEIN REQUIRED FOR HYPHAL ANASTOMOSIS HAM-2"/>
    <property type="match status" value="1"/>
</dbReference>
<dbReference type="SMART" id="SM01292">
    <property type="entry name" value="N1221"/>
    <property type="match status" value="1"/>
</dbReference>
<name>A0A9P8PBZ7_9ASCO</name>
<reference evidence="4" key="1">
    <citation type="journal article" date="2021" name="Open Biol.">
        <title>Shared evolutionary footprints suggest mitochondrial oxidative damage underlies multiple complex I losses in fungi.</title>
        <authorList>
            <person name="Schikora-Tamarit M.A."/>
            <person name="Marcet-Houben M."/>
            <person name="Nosek J."/>
            <person name="Gabaldon T."/>
        </authorList>
    </citation>
    <scope>NUCLEOTIDE SEQUENCE</scope>
    <source>
        <strain evidence="4">CBS6075</strain>
    </source>
</reference>
<evidence type="ECO:0000259" key="2">
    <source>
        <dbReference type="SMART" id="SM01292"/>
    </source>
</evidence>
<evidence type="ECO:0000256" key="1">
    <source>
        <dbReference type="SAM" id="MobiDB-lite"/>
    </source>
</evidence>
<sequence length="879" mass="101965">MESDIRDLEVPLDDLDQFPGTIIDRGEMVETTDDQDILSSPHSSFSFGDDEEEDEREIDGLNNFNILLEYPELEYDYSELSSFENEYMDWFSSGDLKELASIRKLTSSNQSPHSLVKQLSVGTEESKLVTILRLEYIIMGHFGDVSEIPELKERILSNSKLFVSHETLLPILELVCNRMLLLSDLRNEEKVPEKKKLKLWSAQLYHAMTIVYTIVLSALVTKDKTNFLAGIIDTSQLLPTMMRSIDNWRWLTLDLGDKDLNTVVDGSVAHYFKVRNVILLLSKLIILQFGPKDHLDSTKSFLQYRYESTKGHVDTSGSRGGKVDTISPLDYQYFRKELITRYPTYTPPEHKVSDILQMNIDQDNSSSSRLINTSALLINQKHHLRNKMAVPQQSNPPEIHIATPAPSPTLTPQHTGGSQGSNISEMEHSNGQGRKKVFITQPQFPNLYPFSQDIPTSIQEATKIFHAHVSESFSAVQFTDVFVNFIRQEKGIPETKSSKFTYSEKDVDENPIFADEIVSLQRVEQFYHSSLPYLNSLAVVLVQIISSNVVQTQNYKSSDNPFLPPSRPLDISKLSDYDKQKLEVLRLKETCLKGASTIIFLLLKWFKMSHILKQEYFALLLFDNDFYPNMFRLLGSNQAQTQFENSFDFNDTETLLRNRAVYCDYEVLYDMKEYNFFLAATDSPSPKTPKYQLQSNDIFEVSDKTYETFIPPFNGQSRVKITRPNHRYCTIITQLLRSLYTSISNYKIQRIYKLLEVRPTENLRFMLTIYNANFYKPILKIIKLVCPFNGKKWRSNNMDLISFVYLFYKVGLRDQWLNNLFIFNLNERLKRSWENEYALRSLLKFYNSSTYPDQMIKFGYDDIPKLDKDMLSYDEWADI</sequence>
<evidence type="ECO:0000259" key="3">
    <source>
        <dbReference type="SMART" id="SM01293"/>
    </source>
</evidence>
<dbReference type="RefSeq" id="XP_046063184.1">
    <property type="nucleotide sequence ID" value="XM_046203404.1"/>
</dbReference>
<dbReference type="Proteomes" id="UP000769157">
    <property type="component" value="Unassembled WGS sequence"/>
</dbReference>
<evidence type="ECO:0008006" key="6">
    <source>
        <dbReference type="Google" id="ProtNLM"/>
    </source>
</evidence>
<dbReference type="InterPro" id="IPR021819">
    <property type="entry name" value="Far11/STRP_C"/>
</dbReference>
<dbReference type="Pfam" id="PF11882">
    <property type="entry name" value="DUF3402"/>
    <property type="match status" value="1"/>
</dbReference>
<accession>A0A9P8PBZ7</accession>
<comment type="caution">
    <text evidence="4">The sequence shown here is derived from an EMBL/GenBank/DDBJ whole genome shotgun (WGS) entry which is preliminary data.</text>
</comment>
<feature type="region of interest" description="Disordered" evidence="1">
    <location>
        <begin position="31"/>
        <end position="53"/>
    </location>
</feature>
<reference evidence="4" key="2">
    <citation type="submission" date="2021-01" db="EMBL/GenBank/DDBJ databases">
        <authorList>
            <person name="Schikora-Tamarit M.A."/>
        </authorList>
    </citation>
    <scope>NUCLEOTIDE SEQUENCE</scope>
    <source>
        <strain evidence="4">CBS6075</strain>
    </source>
</reference>
<dbReference type="GO" id="GO:0005829">
    <property type="term" value="C:cytosol"/>
    <property type="evidence" value="ECO:0007669"/>
    <property type="project" value="TreeGrafter"/>
</dbReference>
<feature type="compositionally biased region" description="Polar residues" evidence="1">
    <location>
        <begin position="37"/>
        <end position="46"/>
    </location>
</feature>
<dbReference type="EMBL" id="JAEUBE010000158">
    <property type="protein sequence ID" value="KAH3668770.1"/>
    <property type="molecule type" value="Genomic_DNA"/>
</dbReference>
<evidence type="ECO:0000313" key="5">
    <source>
        <dbReference type="Proteomes" id="UP000769157"/>
    </source>
</evidence>
<feature type="compositionally biased region" description="Polar residues" evidence="1">
    <location>
        <begin position="408"/>
        <end position="431"/>
    </location>
</feature>
<dbReference type="OrthoDB" id="18234at2759"/>
<dbReference type="AlphaFoldDB" id="A0A9P8PBZ7"/>
<organism evidence="4 5">
    <name type="scientific">Ogataea philodendri</name>
    <dbReference type="NCBI Taxonomy" id="1378263"/>
    <lineage>
        <taxon>Eukaryota</taxon>
        <taxon>Fungi</taxon>
        <taxon>Dikarya</taxon>
        <taxon>Ascomycota</taxon>
        <taxon>Saccharomycotina</taxon>
        <taxon>Pichiomycetes</taxon>
        <taxon>Pichiales</taxon>
        <taxon>Pichiaceae</taxon>
        <taxon>Ogataea</taxon>
    </lineage>
</organism>
<feature type="domain" description="Far11/STRP N-terminal" evidence="2">
    <location>
        <begin position="70"/>
        <end position="364"/>
    </location>
</feature>
<feature type="region of interest" description="Disordered" evidence="1">
    <location>
        <begin position="395"/>
        <end position="431"/>
    </location>
</feature>
<keyword evidence="5" id="KW-1185">Reference proteome</keyword>
<dbReference type="PANTHER" id="PTHR13239:SF4">
    <property type="entry name" value="AT25231P"/>
    <property type="match status" value="1"/>
</dbReference>
<evidence type="ECO:0000313" key="4">
    <source>
        <dbReference type="EMBL" id="KAH3668770.1"/>
    </source>
</evidence>
<dbReference type="InterPro" id="IPR040185">
    <property type="entry name" value="Far11/STRP"/>
</dbReference>
<dbReference type="GeneID" id="70234492"/>
<proteinExistence type="predicted"/>
<protein>
    <recommendedName>
        <fullName evidence="6">Factor arrest protein 11</fullName>
    </recommendedName>
</protein>
<dbReference type="InterPro" id="IPR012486">
    <property type="entry name" value="Far11/STRP_N"/>
</dbReference>
<dbReference type="GO" id="GO:0007010">
    <property type="term" value="P:cytoskeleton organization"/>
    <property type="evidence" value="ECO:0007669"/>
    <property type="project" value="TreeGrafter"/>
</dbReference>
<gene>
    <name evidence="4" type="ORF">OGAPHI_002525</name>
</gene>
<dbReference type="Pfam" id="PF07923">
    <property type="entry name" value="N1221"/>
    <property type="match status" value="1"/>
</dbReference>